<accession>A0A2N7W8C1</accession>
<dbReference type="Proteomes" id="UP000235347">
    <property type="component" value="Unassembled WGS sequence"/>
</dbReference>
<feature type="domain" description="Chorismate-utilising enzyme C-terminal" evidence="1">
    <location>
        <begin position="167"/>
        <end position="438"/>
    </location>
</feature>
<dbReference type="InterPro" id="IPR019999">
    <property type="entry name" value="Anth_synth_I-like"/>
</dbReference>
<evidence type="ECO:0000259" key="1">
    <source>
        <dbReference type="Pfam" id="PF00425"/>
    </source>
</evidence>
<dbReference type="EMBL" id="PNYB01000006">
    <property type="protein sequence ID" value="PMS25656.1"/>
    <property type="molecule type" value="Genomic_DNA"/>
</dbReference>
<organism evidence="2 3">
    <name type="scientific">Trinickia soli</name>
    <dbReference type="NCBI Taxonomy" id="380675"/>
    <lineage>
        <taxon>Bacteria</taxon>
        <taxon>Pseudomonadati</taxon>
        <taxon>Pseudomonadota</taxon>
        <taxon>Betaproteobacteria</taxon>
        <taxon>Burkholderiales</taxon>
        <taxon>Burkholderiaceae</taxon>
        <taxon>Trinickia</taxon>
    </lineage>
</organism>
<name>A0A2N7W8C1_9BURK</name>
<proteinExistence type="predicted"/>
<dbReference type="GO" id="GO:0000162">
    <property type="term" value="P:L-tryptophan biosynthetic process"/>
    <property type="evidence" value="ECO:0007669"/>
    <property type="project" value="TreeGrafter"/>
</dbReference>
<keyword evidence="3" id="KW-1185">Reference proteome</keyword>
<dbReference type="AlphaFoldDB" id="A0A2N7W8C1"/>
<dbReference type="PRINTS" id="PR00095">
    <property type="entry name" value="ANTSNTHASEI"/>
</dbReference>
<dbReference type="Pfam" id="PF01063">
    <property type="entry name" value="Aminotran_4"/>
    <property type="match status" value="1"/>
</dbReference>
<comment type="caution">
    <text evidence="2">The sequence shown here is derived from an EMBL/GenBank/DDBJ whole genome shotgun (WGS) entry which is preliminary data.</text>
</comment>
<evidence type="ECO:0000313" key="3">
    <source>
        <dbReference type="Proteomes" id="UP000235347"/>
    </source>
</evidence>
<dbReference type="InterPro" id="IPR043131">
    <property type="entry name" value="BCAT-like_N"/>
</dbReference>
<protein>
    <submittedName>
        <fullName evidence="2">Aminodeoxychorismate synthase, component I</fullName>
    </submittedName>
</protein>
<dbReference type="RefSeq" id="WP_102609428.1">
    <property type="nucleotide sequence ID" value="NZ_CADIKD010000001.1"/>
</dbReference>
<dbReference type="NCBIfam" id="TIGR00553">
    <property type="entry name" value="pabB"/>
    <property type="match status" value="1"/>
</dbReference>
<dbReference type="SUPFAM" id="SSF56752">
    <property type="entry name" value="D-aminoacid aminotransferase-like PLP-dependent enzymes"/>
    <property type="match status" value="1"/>
</dbReference>
<dbReference type="InterPro" id="IPR001544">
    <property type="entry name" value="Aminotrans_IV"/>
</dbReference>
<dbReference type="PANTHER" id="PTHR11236">
    <property type="entry name" value="AMINOBENZOATE/ANTHRANILATE SYNTHASE"/>
    <property type="match status" value="1"/>
</dbReference>
<dbReference type="Pfam" id="PF00425">
    <property type="entry name" value="Chorismate_bind"/>
    <property type="match status" value="1"/>
</dbReference>
<dbReference type="InterPro" id="IPR043132">
    <property type="entry name" value="BCAT-like_C"/>
</dbReference>
<dbReference type="InterPro" id="IPR005802">
    <property type="entry name" value="ADC_synth_comp_1"/>
</dbReference>
<reference evidence="2 3" key="1">
    <citation type="submission" date="2018-01" db="EMBL/GenBank/DDBJ databases">
        <title>Whole genome analyses suggest that Burkholderia sensu lato contains two further novel genera in the rhizoxinica-symbiotica group Mycetohabitans gen. nov., and Trinickia gen. nov.: implications for the evolution of diazotrophy and nodulation in the Burkholderiaceae.</title>
        <authorList>
            <person name="Estrada-de los Santos P."/>
            <person name="Palmer M."/>
            <person name="Chavez-Ramirez B."/>
            <person name="Beukes C."/>
            <person name="Steenkamp E.T."/>
            <person name="Hirsch A.M."/>
            <person name="Manyaka P."/>
            <person name="Maluk M."/>
            <person name="Lafos M."/>
            <person name="Crook M."/>
            <person name="Gross E."/>
            <person name="Simon M.F."/>
            <person name="Bueno dos Reis Junior F."/>
            <person name="Poole P.S."/>
            <person name="Venter S.N."/>
            <person name="James E.K."/>
        </authorList>
    </citation>
    <scope>NUCLEOTIDE SEQUENCE [LARGE SCALE GENOMIC DNA]</scope>
    <source>
        <strain evidence="2 3">GP25-8</strain>
    </source>
</reference>
<dbReference type="Gene3D" id="3.20.10.10">
    <property type="entry name" value="D-amino Acid Aminotransferase, subunit A, domain 2"/>
    <property type="match status" value="1"/>
</dbReference>
<dbReference type="SUPFAM" id="SSF56322">
    <property type="entry name" value="ADC synthase"/>
    <property type="match status" value="1"/>
</dbReference>
<dbReference type="InterPro" id="IPR015890">
    <property type="entry name" value="Chorismate_C"/>
</dbReference>
<dbReference type="Gene3D" id="3.60.120.10">
    <property type="entry name" value="Anthranilate synthase"/>
    <property type="match status" value="1"/>
</dbReference>
<gene>
    <name evidence="2" type="primary">pabB</name>
    <name evidence="2" type="ORF">C0Z19_08800</name>
</gene>
<dbReference type="GO" id="GO:0009396">
    <property type="term" value="P:folic acid-containing compound biosynthetic process"/>
    <property type="evidence" value="ECO:0007669"/>
    <property type="project" value="InterPro"/>
</dbReference>
<dbReference type="InterPro" id="IPR005801">
    <property type="entry name" value="ADC_synthase"/>
</dbReference>
<dbReference type="InterPro" id="IPR036038">
    <property type="entry name" value="Aminotransferase-like"/>
</dbReference>
<dbReference type="GO" id="GO:0046820">
    <property type="term" value="F:4-amino-4-deoxychorismate synthase activity"/>
    <property type="evidence" value="ECO:0007669"/>
    <property type="project" value="TreeGrafter"/>
</dbReference>
<evidence type="ECO:0000313" key="2">
    <source>
        <dbReference type="EMBL" id="PMS25656.1"/>
    </source>
</evidence>
<sequence>MKAEQRGAVFALLDDCEASAASATSRLYTGFVREHVCTDASMLDAVCAAAQQDMRAGLHALVLGDYEFGRDLESGRRAGAHFRIQSPRGDASLRFLLFERCDKYARAQVDAWLSEIDGAMCDEGSHDYCAPAAPAAPAAATVVSKGGALLQPSVAGAANVVESVTPEAFAAAIAAVHDALRAGESYQINYTYRLGFDAFGSPVGLYRRLRARQPVRYGALIALPGDEWVLSCSPELFVEKTGERLRTRPMKGTTARGASREADARAEAFLRSDPKNRAENLMIVDLLRNDLSRIARTGSVSVPALFSVEPYPSIWAMTSTIEADVREGASFADILRALFPCGSITGAPKHRTMQLIDEIETTPRGLYTGMIGWIDAPSAAPVDDAGCGDFSLSVAIRTLTLDTPDDDAGGTRRGTMGVGGGIVLDSVAADEYAECRLKAKFLTGADPGLQLFETMHATRDDGVRYLDLHLARLRGSAAALDFSFDEAEVRQRLSAHCAGLPAGVAHRVKLALSKSGYIDLTGGPLGELARLTDAENAASESAAPVGVLLAFEHGFAPMRSRDFLLRHKTTARARYDRAWRLAEAKGGFDMVFFNERGELTEGGRSNVFVKLDGRWYTPPLSAGLLPGVMRRVLLDDPARQASERTLTHADLLAAEALIVCNALRGALPARIMPATE</sequence>
<dbReference type="PANTHER" id="PTHR11236:SF50">
    <property type="entry name" value="AMINODEOXYCHORISMATE SYNTHASE COMPONENT 1"/>
    <property type="match status" value="1"/>
</dbReference>
<dbReference type="Gene3D" id="3.30.470.10">
    <property type="match status" value="1"/>
</dbReference>